<dbReference type="RefSeq" id="WP_146805911.1">
    <property type="nucleotide sequence ID" value="NZ_BJUA01000005.1"/>
</dbReference>
<name>A0A510USL1_9CELL</name>
<dbReference type="NCBIfam" id="TIGR01076">
    <property type="entry name" value="sortase_fam"/>
    <property type="match status" value="1"/>
</dbReference>
<dbReference type="Proteomes" id="UP000321386">
    <property type="component" value="Unassembled WGS sequence"/>
</dbReference>
<dbReference type="InterPro" id="IPR042003">
    <property type="entry name" value="Sortase_E"/>
</dbReference>
<dbReference type="InterPro" id="IPR023365">
    <property type="entry name" value="Sortase_dom-sf"/>
</dbReference>
<keyword evidence="3" id="KW-0812">Transmembrane</keyword>
<dbReference type="SUPFAM" id="SSF63817">
    <property type="entry name" value="Sortase"/>
    <property type="match status" value="1"/>
</dbReference>
<keyword evidence="3" id="KW-0472">Membrane</keyword>
<dbReference type="NCBIfam" id="NF033747">
    <property type="entry name" value="class_E_sortase"/>
    <property type="match status" value="1"/>
</dbReference>
<keyword evidence="1" id="KW-0378">Hydrolase</keyword>
<evidence type="ECO:0000256" key="1">
    <source>
        <dbReference type="ARBA" id="ARBA00022801"/>
    </source>
</evidence>
<evidence type="ECO:0000256" key="3">
    <source>
        <dbReference type="SAM" id="Phobius"/>
    </source>
</evidence>
<gene>
    <name evidence="4" type="ORF">CPE01_13810</name>
</gene>
<organism evidence="4 5">
    <name type="scientific">Cellulomonas persica</name>
    <dbReference type="NCBI Taxonomy" id="76861"/>
    <lineage>
        <taxon>Bacteria</taxon>
        <taxon>Bacillati</taxon>
        <taxon>Actinomycetota</taxon>
        <taxon>Actinomycetes</taxon>
        <taxon>Micrococcales</taxon>
        <taxon>Cellulomonadaceae</taxon>
        <taxon>Cellulomonas</taxon>
    </lineage>
</organism>
<evidence type="ECO:0000313" key="5">
    <source>
        <dbReference type="Proteomes" id="UP000321386"/>
    </source>
</evidence>
<dbReference type="Gene3D" id="2.40.260.10">
    <property type="entry name" value="Sortase"/>
    <property type="match status" value="1"/>
</dbReference>
<accession>A0A510USL1</accession>
<feature type="active site" description="Proton donor/acceptor" evidence="2">
    <location>
        <position position="153"/>
    </location>
</feature>
<protein>
    <submittedName>
        <fullName evidence="4">Class E sortase</fullName>
    </submittedName>
</protein>
<dbReference type="CDD" id="cd05830">
    <property type="entry name" value="Sortase_E"/>
    <property type="match status" value="1"/>
</dbReference>
<dbReference type="InterPro" id="IPR005754">
    <property type="entry name" value="Sortase"/>
</dbReference>
<feature type="transmembrane region" description="Helical" evidence="3">
    <location>
        <begin position="21"/>
        <end position="47"/>
    </location>
</feature>
<dbReference type="EMBL" id="BJUA01000005">
    <property type="protein sequence ID" value="GEK17648.1"/>
    <property type="molecule type" value="Genomic_DNA"/>
</dbReference>
<dbReference type="InterPro" id="IPR053465">
    <property type="entry name" value="Sortase_Class_E"/>
</dbReference>
<dbReference type="Pfam" id="PF04203">
    <property type="entry name" value="Sortase"/>
    <property type="match status" value="1"/>
</dbReference>
<reference evidence="4 5" key="1">
    <citation type="submission" date="2019-07" db="EMBL/GenBank/DDBJ databases">
        <title>Whole genome shotgun sequence of Cellulomonas persica NBRC 101101.</title>
        <authorList>
            <person name="Hosoyama A."/>
            <person name="Uohara A."/>
            <person name="Ohji S."/>
            <person name="Ichikawa N."/>
        </authorList>
    </citation>
    <scope>NUCLEOTIDE SEQUENCE [LARGE SCALE GENOMIC DNA]</scope>
    <source>
        <strain evidence="4 5">NBRC 101101</strain>
    </source>
</reference>
<evidence type="ECO:0000256" key="2">
    <source>
        <dbReference type="PIRSR" id="PIRSR605754-1"/>
    </source>
</evidence>
<feature type="active site" description="Acyl-thioester intermediate" evidence="2">
    <location>
        <position position="229"/>
    </location>
</feature>
<dbReference type="AlphaFoldDB" id="A0A510USL1"/>
<sequence>MSARTSAPARRRPSRGARVAYGVLGVVGELLITLGVLVLAFLVWQLWWTDVQGNRAQAEVVRELPRIPVPTPAPTASSGPLVAPERHDEPPVMAEVDHAVTFATIQVPRWDGEPERPVSEGVDRETVLDVLGVGHYPGTAMPGGLGNVALAGHRTTFAKPFNRVAELQEGDPIVLRTATVDGGPGTDTWYVYRVTSWQVVKPSQTEVIAPVPGKPGESPTERYLTLTTCHPMFSARERYVVHAVLDYWAPVADGTPAELLEGAS</sequence>
<dbReference type="GO" id="GO:0016787">
    <property type="term" value="F:hydrolase activity"/>
    <property type="evidence" value="ECO:0007669"/>
    <property type="project" value="UniProtKB-KW"/>
</dbReference>
<evidence type="ECO:0000313" key="4">
    <source>
        <dbReference type="EMBL" id="GEK17648.1"/>
    </source>
</evidence>
<keyword evidence="3" id="KW-1133">Transmembrane helix</keyword>
<comment type="caution">
    <text evidence="4">The sequence shown here is derived from an EMBL/GenBank/DDBJ whole genome shotgun (WGS) entry which is preliminary data.</text>
</comment>
<proteinExistence type="predicted"/>
<keyword evidence="5" id="KW-1185">Reference proteome</keyword>
<dbReference type="OrthoDB" id="5242879at2"/>